<evidence type="ECO:0000256" key="1">
    <source>
        <dbReference type="SAM" id="MobiDB-lite"/>
    </source>
</evidence>
<feature type="region of interest" description="Disordered" evidence="1">
    <location>
        <begin position="1"/>
        <end position="27"/>
    </location>
</feature>
<organism evidence="2">
    <name type="scientific">uncultured Caudovirales phage</name>
    <dbReference type="NCBI Taxonomy" id="2100421"/>
    <lineage>
        <taxon>Viruses</taxon>
        <taxon>Duplodnaviria</taxon>
        <taxon>Heunggongvirae</taxon>
        <taxon>Uroviricota</taxon>
        <taxon>Caudoviricetes</taxon>
        <taxon>Peduoviridae</taxon>
        <taxon>Maltschvirus</taxon>
        <taxon>Maltschvirus maltsch</taxon>
    </lineage>
</organism>
<proteinExistence type="predicted"/>
<reference evidence="2" key="1">
    <citation type="submission" date="2020-05" db="EMBL/GenBank/DDBJ databases">
        <authorList>
            <person name="Chiriac C."/>
            <person name="Salcher M."/>
            <person name="Ghai R."/>
            <person name="Kavagutti S V."/>
        </authorList>
    </citation>
    <scope>NUCLEOTIDE SEQUENCE</scope>
</reference>
<dbReference type="EMBL" id="LR798282">
    <property type="protein sequence ID" value="CAB5220273.1"/>
    <property type="molecule type" value="Genomic_DNA"/>
</dbReference>
<sequence>MSNADASFGLTPTSEPSARNSTVNPQINDKYSPLETMIFQAVRRYGEFSPSTIDGTGILMFLEFANMIIEDIRHHPYWPPDADVDYYTSQTDTRPIPDPIIINGLLMHLAIQQGSPKFQLYVQLYSKTCNQILYERLYGKRRPNMQVVDR</sequence>
<gene>
    <name evidence="2" type="ORF">UFOVP235_25</name>
</gene>
<name>A0A6J7WZ40_9CAUD</name>
<evidence type="ECO:0000313" key="2">
    <source>
        <dbReference type="EMBL" id="CAB5220273.1"/>
    </source>
</evidence>
<accession>A0A6J7WZ40</accession>
<protein>
    <submittedName>
        <fullName evidence="2">Uncharacterized protein</fullName>
    </submittedName>
</protein>